<keyword evidence="4" id="KW-1185">Reference proteome</keyword>
<dbReference type="VEuPathDB" id="FungiDB:SOCG_04551"/>
<feature type="compositionally biased region" description="Polar residues" evidence="1">
    <location>
        <begin position="32"/>
        <end position="52"/>
    </location>
</feature>
<evidence type="ECO:0008006" key="5">
    <source>
        <dbReference type="Google" id="ProtNLM"/>
    </source>
</evidence>
<keyword evidence="2" id="KW-0812">Transmembrane</keyword>
<dbReference type="OMA" id="LCLYHIG"/>
<dbReference type="Gene3D" id="2.60.120.260">
    <property type="entry name" value="Galactose-binding domain-like"/>
    <property type="match status" value="1"/>
</dbReference>
<feature type="region of interest" description="Disordered" evidence="1">
    <location>
        <begin position="32"/>
        <end position="61"/>
    </location>
</feature>
<feature type="transmembrane region" description="Helical" evidence="2">
    <location>
        <begin position="102"/>
        <end position="122"/>
    </location>
</feature>
<dbReference type="EMBL" id="KE503206">
    <property type="protein sequence ID" value="EPX75308.1"/>
    <property type="molecule type" value="Genomic_DNA"/>
</dbReference>
<dbReference type="HOGENOM" id="CLU_454280_0_0_1"/>
<evidence type="ECO:0000313" key="4">
    <source>
        <dbReference type="Proteomes" id="UP000016088"/>
    </source>
</evidence>
<dbReference type="GeneID" id="25033513"/>
<feature type="transmembrane region" description="Helical" evidence="2">
    <location>
        <begin position="71"/>
        <end position="90"/>
    </location>
</feature>
<gene>
    <name evidence="3" type="ORF">SOCG_04551</name>
</gene>
<keyword evidence="2" id="KW-1133">Transmembrane helix</keyword>
<dbReference type="RefSeq" id="XP_013017751.1">
    <property type="nucleotide sequence ID" value="XM_013162297.1"/>
</dbReference>
<evidence type="ECO:0000256" key="2">
    <source>
        <dbReference type="SAM" id="Phobius"/>
    </source>
</evidence>
<protein>
    <recommendedName>
        <fullName evidence="5">SUN domain-containing protein</fullName>
    </recommendedName>
</protein>
<keyword evidence="2" id="KW-0472">Membrane</keyword>
<proteinExistence type="predicted"/>
<evidence type="ECO:0000313" key="3">
    <source>
        <dbReference type="EMBL" id="EPX75308.1"/>
    </source>
</evidence>
<evidence type="ECO:0000256" key="1">
    <source>
        <dbReference type="SAM" id="MobiDB-lite"/>
    </source>
</evidence>
<accession>S9Q6P0</accession>
<reference evidence="3 4" key="1">
    <citation type="journal article" date="2011" name="Science">
        <title>Comparative functional genomics of the fission yeasts.</title>
        <authorList>
            <person name="Rhind N."/>
            <person name="Chen Z."/>
            <person name="Yassour M."/>
            <person name="Thompson D.A."/>
            <person name="Haas B.J."/>
            <person name="Habib N."/>
            <person name="Wapinski I."/>
            <person name="Roy S."/>
            <person name="Lin M.F."/>
            <person name="Heiman D.I."/>
            <person name="Young S.K."/>
            <person name="Furuya K."/>
            <person name="Guo Y."/>
            <person name="Pidoux A."/>
            <person name="Chen H.M."/>
            <person name="Robbertse B."/>
            <person name="Goldberg J.M."/>
            <person name="Aoki K."/>
            <person name="Bayne E.H."/>
            <person name="Berlin A.M."/>
            <person name="Desjardins C.A."/>
            <person name="Dobbs E."/>
            <person name="Dukaj L."/>
            <person name="Fan L."/>
            <person name="FitzGerald M.G."/>
            <person name="French C."/>
            <person name="Gujja S."/>
            <person name="Hansen K."/>
            <person name="Keifenheim D."/>
            <person name="Levin J.Z."/>
            <person name="Mosher R.A."/>
            <person name="Mueller C.A."/>
            <person name="Pfiffner J."/>
            <person name="Priest M."/>
            <person name="Russ C."/>
            <person name="Smialowska A."/>
            <person name="Swoboda P."/>
            <person name="Sykes S.M."/>
            <person name="Vaughn M."/>
            <person name="Vengrova S."/>
            <person name="Yoder R."/>
            <person name="Zeng Q."/>
            <person name="Allshire R."/>
            <person name="Baulcombe D."/>
            <person name="Birren B.W."/>
            <person name="Brown W."/>
            <person name="Ekwall K."/>
            <person name="Kellis M."/>
            <person name="Leatherwood J."/>
            <person name="Levin H."/>
            <person name="Margalit H."/>
            <person name="Martienssen R."/>
            <person name="Nieduszynski C.A."/>
            <person name="Spatafora J.W."/>
            <person name="Friedman N."/>
            <person name="Dalgaard J.Z."/>
            <person name="Baumann P."/>
            <person name="Niki H."/>
            <person name="Regev A."/>
            <person name="Nusbaum C."/>
        </authorList>
    </citation>
    <scope>NUCLEOTIDE SEQUENCE [LARGE SCALE GENOMIC DNA]</scope>
    <source>
        <strain evidence="4">yFS286</strain>
    </source>
</reference>
<name>S9Q6P0_SCHOY</name>
<dbReference type="AlphaFoldDB" id="S9Q6P0"/>
<dbReference type="OrthoDB" id="342281at2759"/>
<dbReference type="Proteomes" id="UP000016088">
    <property type="component" value="Unassembled WGS sequence"/>
</dbReference>
<sequence>MTETSMPSSGITEHVLNGGYVRARNYLRDDASNLSNGATKNASIRSHTQNGRTAKRRTKGMKREHRMNNNLFRNAFFYCIYFLRLLGWMLWRSYLVSRYLVIYHKGITFTVILFLMLPFLLLTQDYEAIRLRIIHWVIDYARRFAAIWKPVPQAPNSTFSKEPVNISHSVYADYPKLHQLLCTAISFPFLLQPFDTLIKSFTGLYNKSNDLRFEDLSEMYTVIVLNTRALEHNQNLLCAMDVLNLENPDSSSLKANTQALYQKVNSLHHCTRMVNDMALYVNYIEPYNMLYHAIVLKDLQVEFLPIIFNYTCLLQDISSIQNVLLDLVYPKGIAAMEREIKNVSTTLKENNETKHFENPPFVTTDFVSHDALTNLTKELEDARKDILQNFVSISLNNSFEQLRDLSKSYSQQTLNRLKSSIASQPNFALKAVGACIDYAWTFPKPSISELFKEYWKKSTNVPAVLLHDNISGSWCSTGSLVQFAIEVSRPIYISQISLLQPVHGDDSKFPEKLRIFGLLDKHTNANDTLRNQESLLLLGEIPIPPMLSTIATVFQVSDYSENPELISRLYYKSFVIQATSSKELSDSLCLYHIGVHGKEAFL</sequence>
<organism evidence="3 4">
    <name type="scientific">Schizosaccharomyces octosporus (strain yFS286)</name>
    <name type="common">Fission yeast</name>
    <name type="synonym">Octosporomyces octosporus</name>
    <dbReference type="NCBI Taxonomy" id="483514"/>
    <lineage>
        <taxon>Eukaryota</taxon>
        <taxon>Fungi</taxon>
        <taxon>Dikarya</taxon>
        <taxon>Ascomycota</taxon>
        <taxon>Taphrinomycotina</taxon>
        <taxon>Schizosaccharomycetes</taxon>
        <taxon>Schizosaccharomycetales</taxon>
        <taxon>Schizosaccharomycetaceae</taxon>
        <taxon>Schizosaccharomyces</taxon>
    </lineage>
</organism>